<dbReference type="SUPFAM" id="SSF53187">
    <property type="entry name" value="Zn-dependent exopeptidases"/>
    <property type="match status" value="1"/>
</dbReference>
<dbReference type="InterPro" id="IPR011650">
    <property type="entry name" value="Peptidase_M20_dimer"/>
</dbReference>
<reference evidence="2" key="1">
    <citation type="submission" date="2018-06" db="EMBL/GenBank/DDBJ databases">
        <authorList>
            <person name="Zhirakovskaya E."/>
        </authorList>
    </citation>
    <scope>NUCLEOTIDE SEQUENCE</scope>
</reference>
<dbReference type="GO" id="GO:0008777">
    <property type="term" value="F:acetylornithine deacetylase activity"/>
    <property type="evidence" value="ECO:0007669"/>
    <property type="project" value="UniProtKB-EC"/>
</dbReference>
<gene>
    <name evidence="2" type="ORF">MNBD_ALPHA08-2434</name>
</gene>
<dbReference type="EC" id="3.5.1.16" evidence="2"/>
<protein>
    <submittedName>
        <fullName evidence="2">Acetylornithine deacetylase</fullName>
        <ecNumber evidence="2">3.5.1.16</ecNumber>
    </submittedName>
</protein>
<dbReference type="Pfam" id="PF01546">
    <property type="entry name" value="Peptidase_M20"/>
    <property type="match status" value="1"/>
</dbReference>
<accession>A0A3B0S7T7</accession>
<proteinExistence type="predicted"/>
<feature type="domain" description="Peptidase M20 dimerisation" evidence="1">
    <location>
        <begin position="7"/>
        <end position="62"/>
    </location>
</feature>
<feature type="non-terminal residue" evidence="2">
    <location>
        <position position="1"/>
    </location>
</feature>
<dbReference type="Pfam" id="PF07687">
    <property type="entry name" value="M20_dimer"/>
    <property type="match status" value="1"/>
</dbReference>
<dbReference type="GO" id="GO:0006526">
    <property type="term" value="P:L-arginine biosynthetic process"/>
    <property type="evidence" value="ECO:0007669"/>
    <property type="project" value="TreeGrafter"/>
</dbReference>
<organism evidence="2">
    <name type="scientific">hydrothermal vent metagenome</name>
    <dbReference type="NCBI Taxonomy" id="652676"/>
    <lineage>
        <taxon>unclassified sequences</taxon>
        <taxon>metagenomes</taxon>
        <taxon>ecological metagenomes</taxon>
    </lineage>
</organism>
<sequence>GDPSGRFDPPYTTVQVGMIEGGTANNIIPGHCSIDWEARMLPDHRVEELTERIAAFAKTLEPAMKAVSPDAGIKTTVENTIPGLAPQEGSPLEVLALNLAQANATSAVSYGTEAGLFQLAGIPAIVCGPGSIEQAHKPDEYVDISQLELCENFIDRLVGYCKS</sequence>
<dbReference type="Gene3D" id="3.40.630.10">
    <property type="entry name" value="Zn peptidases"/>
    <property type="match status" value="1"/>
</dbReference>
<dbReference type="EMBL" id="UOEC01000198">
    <property type="protein sequence ID" value="VAW02385.1"/>
    <property type="molecule type" value="Genomic_DNA"/>
</dbReference>
<dbReference type="InterPro" id="IPR002933">
    <property type="entry name" value="Peptidase_M20"/>
</dbReference>
<dbReference type="PANTHER" id="PTHR43808">
    <property type="entry name" value="ACETYLORNITHINE DEACETYLASE"/>
    <property type="match status" value="1"/>
</dbReference>
<dbReference type="Gene3D" id="3.30.70.360">
    <property type="match status" value="1"/>
</dbReference>
<name>A0A3B0S7T7_9ZZZZ</name>
<evidence type="ECO:0000259" key="1">
    <source>
        <dbReference type="Pfam" id="PF07687"/>
    </source>
</evidence>
<dbReference type="AlphaFoldDB" id="A0A3B0S7T7"/>
<dbReference type="PANTHER" id="PTHR43808:SF31">
    <property type="entry name" value="N-ACETYL-L-CITRULLINE DEACETYLASE"/>
    <property type="match status" value="1"/>
</dbReference>
<dbReference type="InterPro" id="IPR050072">
    <property type="entry name" value="Peptidase_M20A"/>
</dbReference>
<keyword evidence="2" id="KW-0378">Hydrolase</keyword>
<evidence type="ECO:0000313" key="2">
    <source>
        <dbReference type="EMBL" id="VAW02385.1"/>
    </source>
</evidence>